<dbReference type="InterPro" id="IPR003340">
    <property type="entry name" value="B3_DNA-bd"/>
</dbReference>
<dbReference type="Proteomes" id="UP000222542">
    <property type="component" value="Unassembled WGS sequence"/>
</dbReference>
<dbReference type="GO" id="GO:0003677">
    <property type="term" value="F:DNA binding"/>
    <property type="evidence" value="ECO:0007669"/>
    <property type="project" value="UniProtKB-KW"/>
</dbReference>
<keyword evidence="5" id="KW-0539">Nucleus</keyword>
<dbReference type="InterPro" id="IPR044800">
    <property type="entry name" value="LEC2-like"/>
</dbReference>
<dbReference type="SUPFAM" id="SSF51569">
    <property type="entry name" value="Aldolase"/>
    <property type="match status" value="1"/>
</dbReference>
<proteinExistence type="predicted"/>
<dbReference type="EMBL" id="AYRZ02000003">
    <property type="protein sequence ID" value="PHT88947.1"/>
    <property type="molecule type" value="Genomic_DNA"/>
</dbReference>
<sequence length="315" mass="34931">MNEIFLSGIIERAPPLDQLFGYLNNHKDSRLCGQIHPIEAKNHLPQLESRDEISIAVEDIGPSHVWNMKYRYWPNNKSRMYLLENTGDFVLDNGLQEGNFIVIYADIKCGKYISVMMGGQINSCAMPQASNQGNWVYWPSDAATTPIVVVPQADAPQSFLTGRRASQSQNHQKHGLGEYIIFCQAVAGAQAGASVIQIYVGRLKDWSRNHSGDYEVESTLRRGEDPGCMADGQSDVSLPKNFIHGSGYPNTPTSIECKGCKRLGTVTLISGHGKEFIAEDSKSYLPLMMFDCEGMVPEDYAINGSWKLIIASFIT</sequence>
<dbReference type="Gene3D" id="2.40.330.10">
    <property type="entry name" value="DNA-binding pseudobarrel domain"/>
    <property type="match status" value="1"/>
</dbReference>
<reference evidence="7 8" key="2">
    <citation type="journal article" date="2017" name="Genome Biol.">
        <title>New reference genome sequences of hot pepper reveal the massive evolution of plant disease-resistance genes by retroduplication.</title>
        <authorList>
            <person name="Kim S."/>
            <person name="Park J."/>
            <person name="Yeom S.I."/>
            <person name="Kim Y.M."/>
            <person name="Seo E."/>
            <person name="Kim K.T."/>
            <person name="Kim M.S."/>
            <person name="Lee J.M."/>
            <person name="Cheong K."/>
            <person name="Shin H.S."/>
            <person name="Kim S.B."/>
            <person name="Han K."/>
            <person name="Lee J."/>
            <person name="Park M."/>
            <person name="Lee H.A."/>
            <person name="Lee H.Y."/>
            <person name="Lee Y."/>
            <person name="Oh S."/>
            <person name="Lee J.H."/>
            <person name="Choi E."/>
            <person name="Choi E."/>
            <person name="Lee S.E."/>
            <person name="Jeon J."/>
            <person name="Kim H."/>
            <person name="Choi G."/>
            <person name="Song H."/>
            <person name="Lee J."/>
            <person name="Lee S.C."/>
            <person name="Kwon J.K."/>
            <person name="Lee H.Y."/>
            <person name="Koo N."/>
            <person name="Hong Y."/>
            <person name="Kim R.W."/>
            <person name="Kang W.H."/>
            <person name="Huh J.H."/>
            <person name="Kang B.C."/>
            <person name="Yang T.J."/>
            <person name="Lee Y.H."/>
            <person name="Bennetzen J.L."/>
            <person name="Choi D."/>
        </authorList>
    </citation>
    <scope>NUCLEOTIDE SEQUENCE [LARGE SCALE GENOMIC DNA]</scope>
    <source>
        <strain evidence="8">cv. CM334</strain>
    </source>
</reference>
<dbReference type="InterPro" id="IPR013785">
    <property type="entry name" value="Aldolase_TIM"/>
</dbReference>
<dbReference type="Gene3D" id="3.20.20.70">
    <property type="entry name" value="Aldolase class I"/>
    <property type="match status" value="1"/>
</dbReference>
<evidence type="ECO:0000256" key="3">
    <source>
        <dbReference type="ARBA" id="ARBA00023125"/>
    </source>
</evidence>
<keyword evidence="8" id="KW-1185">Reference proteome</keyword>
<dbReference type="GO" id="GO:0005634">
    <property type="term" value="C:nucleus"/>
    <property type="evidence" value="ECO:0007669"/>
    <property type="project" value="UniProtKB-SubCell"/>
</dbReference>
<dbReference type="AlphaFoldDB" id="A0A2G3A3Y1"/>
<dbReference type="Gramene" id="PHT88947">
    <property type="protein sequence ID" value="PHT88947"/>
    <property type="gene ID" value="T459_11053"/>
</dbReference>
<name>A0A2G3A3Y1_CAPAN</name>
<dbReference type="PANTHER" id="PTHR31140">
    <property type="entry name" value="B3 DOMAIN-CONTAINING TRANSCRIPTION FACTOR ABI3"/>
    <property type="match status" value="1"/>
</dbReference>
<dbReference type="Pfam" id="PF02362">
    <property type="entry name" value="B3"/>
    <property type="match status" value="1"/>
</dbReference>
<comment type="caution">
    <text evidence="7">The sequence shown here is derived from an EMBL/GenBank/DDBJ whole genome shotgun (WGS) entry which is preliminary data.</text>
</comment>
<comment type="subcellular location">
    <subcellularLocation>
        <location evidence="1">Nucleus</location>
    </subcellularLocation>
</comment>
<evidence type="ECO:0000313" key="8">
    <source>
        <dbReference type="Proteomes" id="UP000222542"/>
    </source>
</evidence>
<dbReference type="GO" id="GO:0003700">
    <property type="term" value="F:DNA-binding transcription factor activity"/>
    <property type="evidence" value="ECO:0007669"/>
    <property type="project" value="InterPro"/>
</dbReference>
<evidence type="ECO:0000256" key="1">
    <source>
        <dbReference type="ARBA" id="ARBA00004123"/>
    </source>
</evidence>
<accession>A0A2G3A3Y1</accession>
<gene>
    <name evidence="7" type="ORF">T459_11053</name>
</gene>
<keyword evidence="3" id="KW-0238">DNA-binding</keyword>
<dbReference type="Pfam" id="PF05907">
    <property type="entry name" value="CXXC_Zn-b_euk"/>
    <property type="match status" value="1"/>
</dbReference>
<dbReference type="STRING" id="4072.A0A2G3A3Y1"/>
<dbReference type="SUPFAM" id="SSF101936">
    <property type="entry name" value="DNA-binding pseudobarrel domain"/>
    <property type="match status" value="1"/>
</dbReference>
<keyword evidence="2" id="KW-0805">Transcription regulation</keyword>
<evidence type="ECO:0000256" key="2">
    <source>
        <dbReference type="ARBA" id="ARBA00023015"/>
    </source>
</evidence>
<reference evidence="7 8" key="1">
    <citation type="journal article" date="2014" name="Nat. Genet.">
        <title>Genome sequence of the hot pepper provides insights into the evolution of pungency in Capsicum species.</title>
        <authorList>
            <person name="Kim S."/>
            <person name="Park M."/>
            <person name="Yeom S.I."/>
            <person name="Kim Y.M."/>
            <person name="Lee J.M."/>
            <person name="Lee H.A."/>
            <person name="Seo E."/>
            <person name="Choi J."/>
            <person name="Cheong K."/>
            <person name="Kim K.T."/>
            <person name="Jung K."/>
            <person name="Lee G.W."/>
            <person name="Oh S.K."/>
            <person name="Bae C."/>
            <person name="Kim S.B."/>
            <person name="Lee H.Y."/>
            <person name="Kim S.Y."/>
            <person name="Kim M.S."/>
            <person name="Kang B.C."/>
            <person name="Jo Y.D."/>
            <person name="Yang H.B."/>
            <person name="Jeong H.J."/>
            <person name="Kang W.H."/>
            <person name="Kwon J.K."/>
            <person name="Shin C."/>
            <person name="Lim J.Y."/>
            <person name="Park J.H."/>
            <person name="Huh J.H."/>
            <person name="Kim J.S."/>
            <person name="Kim B.D."/>
            <person name="Cohen O."/>
            <person name="Paran I."/>
            <person name="Suh M.C."/>
            <person name="Lee S.B."/>
            <person name="Kim Y.K."/>
            <person name="Shin Y."/>
            <person name="Noh S.J."/>
            <person name="Park J."/>
            <person name="Seo Y.S."/>
            <person name="Kwon S.Y."/>
            <person name="Kim H.A."/>
            <person name="Park J.M."/>
            <person name="Kim H.J."/>
            <person name="Choi S.B."/>
            <person name="Bosland P.W."/>
            <person name="Reeves G."/>
            <person name="Jo S.H."/>
            <person name="Lee B.W."/>
            <person name="Cho H.T."/>
            <person name="Choi H.S."/>
            <person name="Lee M.S."/>
            <person name="Yu Y."/>
            <person name="Do Choi Y."/>
            <person name="Park B.S."/>
            <person name="van Deynze A."/>
            <person name="Ashrafi H."/>
            <person name="Hill T."/>
            <person name="Kim W.T."/>
            <person name="Pai H.S."/>
            <person name="Ahn H.K."/>
            <person name="Yeam I."/>
            <person name="Giovannoni J.J."/>
            <person name="Rose J.K."/>
            <person name="Sorensen I."/>
            <person name="Lee S.J."/>
            <person name="Kim R.W."/>
            <person name="Choi I.Y."/>
            <person name="Choi B.S."/>
            <person name="Lim J.S."/>
            <person name="Lee Y.H."/>
            <person name="Choi D."/>
        </authorList>
    </citation>
    <scope>NUCLEOTIDE SEQUENCE [LARGE SCALE GENOMIC DNA]</scope>
    <source>
        <strain evidence="8">cv. CM334</strain>
    </source>
</reference>
<feature type="domain" description="TF-B3" evidence="6">
    <location>
        <begin position="45"/>
        <end position="110"/>
    </location>
</feature>
<dbReference type="PANTHER" id="PTHR31140:SF140">
    <property type="entry name" value="TF-B3 DOMAIN-CONTAINING PROTEIN"/>
    <property type="match status" value="1"/>
</dbReference>
<organism evidence="7 8">
    <name type="scientific">Capsicum annuum</name>
    <name type="common">Capsicum pepper</name>
    <dbReference type="NCBI Taxonomy" id="4072"/>
    <lineage>
        <taxon>Eukaryota</taxon>
        <taxon>Viridiplantae</taxon>
        <taxon>Streptophyta</taxon>
        <taxon>Embryophyta</taxon>
        <taxon>Tracheophyta</taxon>
        <taxon>Spermatophyta</taxon>
        <taxon>Magnoliopsida</taxon>
        <taxon>eudicotyledons</taxon>
        <taxon>Gunneridae</taxon>
        <taxon>Pentapetalae</taxon>
        <taxon>asterids</taxon>
        <taxon>lamiids</taxon>
        <taxon>Solanales</taxon>
        <taxon>Solanaceae</taxon>
        <taxon>Solanoideae</taxon>
        <taxon>Capsiceae</taxon>
        <taxon>Capsicum</taxon>
    </lineage>
</organism>
<evidence type="ECO:0000313" key="7">
    <source>
        <dbReference type="EMBL" id="PHT88947.1"/>
    </source>
</evidence>
<evidence type="ECO:0000256" key="4">
    <source>
        <dbReference type="ARBA" id="ARBA00023163"/>
    </source>
</evidence>
<dbReference type="InterPro" id="IPR008584">
    <property type="entry name" value="CXXC_Zn-binding_euk"/>
</dbReference>
<evidence type="ECO:0000259" key="6">
    <source>
        <dbReference type="Pfam" id="PF02362"/>
    </source>
</evidence>
<keyword evidence="4" id="KW-0804">Transcription</keyword>
<dbReference type="InterPro" id="IPR015300">
    <property type="entry name" value="DNA-bd_pseudobarrel_sf"/>
</dbReference>
<evidence type="ECO:0000256" key="5">
    <source>
        <dbReference type="ARBA" id="ARBA00023242"/>
    </source>
</evidence>
<dbReference type="SUPFAM" id="SSF141678">
    <property type="entry name" value="MAL13P1.257-like"/>
    <property type="match status" value="1"/>
</dbReference>
<protein>
    <recommendedName>
        <fullName evidence="6">TF-B3 domain-containing protein</fullName>
    </recommendedName>
</protein>